<organism evidence="4 5">
    <name type="scientific">Aphanomyces stellatus</name>
    <dbReference type="NCBI Taxonomy" id="120398"/>
    <lineage>
        <taxon>Eukaryota</taxon>
        <taxon>Sar</taxon>
        <taxon>Stramenopiles</taxon>
        <taxon>Oomycota</taxon>
        <taxon>Saprolegniomycetes</taxon>
        <taxon>Saprolegniales</taxon>
        <taxon>Verrucalvaceae</taxon>
        <taxon>Aphanomyces</taxon>
    </lineage>
</organism>
<sequence>MQLSSIFFLAAFAHKTTAKRNPLPIPARTQPRLPTPTSVLCAQPVLNMLAFGDDVLIIQTNPSHPFGPCEQACKAMPTCVGYVVDRRPTNMTCHIKAQLQNHTAMAGLDAVDCAHIHDTDDDDDDDVDGEEDETDSETDIPAPTMKREHRGPTAPVHLDD</sequence>
<accession>A0A485KBM3</accession>
<keyword evidence="5" id="KW-1185">Reference proteome</keyword>
<dbReference type="Proteomes" id="UP000332933">
    <property type="component" value="Unassembled WGS sequence"/>
</dbReference>
<feature type="region of interest" description="Disordered" evidence="1">
    <location>
        <begin position="117"/>
        <end position="160"/>
    </location>
</feature>
<reference evidence="4 5" key="1">
    <citation type="submission" date="2019-03" db="EMBL/GenBank/DDBJ databases">
        <authorList>
            <person name="Gaulin E."/>
            <person name="Dumas B."/>
        </authorList>
    </citation>
    <scope>NUCLEOTIDE SEQUENCE [LARGE SCALE GENOMIC DNA]</scope>
    <source>
        <strain evidence="4">CBS 568.67</strain>
    </source>
</reference>
<evidence type="ECO:0000313" key="5">
    <source>
        <dbReference type="Proteomes" id="UP000332933"/>
    </source>
</evidence>
<name>A0A485KBM3_9STRA</name>
<gene>
    <name evidence="4" type="primary">Aste57867_3188</name>
    <name evidence="3" type="ORF">As57867_003179</name>
    <name evidence="4" type="ORF">ASTE57867_3188</name>
</gene>
<dbReference type="EMBL" id="VJMH01000516">
    <property type="protein sequence ID" value="KAF0715819.1"/>
    <property type="molecule type" value="Genomic_DNA"/>
</dbReference>
<keyword evidence="2" id="KW-0732">Signal</keyword>
<dbReference type="AlphaFoldDB" id="A0A485KBM3"/>
<feature type="signal peptide" evidence="2">
    <location>
        <begin position="1"/>
        <end position="18"/>
    </location>
</feature>
<dbReference type="EMBL" id="CAADRA010000516">
    <property type="protein sequence ID" value="VFT80362.1"/>
    <property type="molecule type" value="Genomic_DNA"/>
</dbReference>
<protein>
    <submittedName>
        <fullName evidence="4">Aste57867_3188 protein</fullName>
    </submittedName>
</protein>
<feature type="chain" id="PRO_5036355380" evidence="2">
    <location>
        <begin position="19"/>
        <end position="160"/>
    </location>
</feature>
<proteinExistence type="predicted"/>
<feature type="compositionally biased region" description="Acidic residues" evidence="1">
    <location>
        <begin position="119"/>
        <end position="138"/>
    </location>
</feature>
<evidence type="ECO:0000313" key="3">
    <source>
        <dbReference type="EMBL" id="KAF0715819.1"/>
    </source>
</evidence>
<reference evidence="3" key="2">
    <citation type="submission" date="2019-06" db="EMBL/GenBank/DDBJ databases">
        <title>Genomics analysis of Aphanomyces spp. identifies a new class of oomycete effector associated with host adaptation.</title>
        <authorList>
            <person name="Gaulin E."/>
        </authorList>
    </citation>
    <scope>NUCLEOTIDE SEQUENCE</scope>
    <source>
        <strain evidence="3">CBS 578.67</strain>
    </source>
</reference>
<evidence type="ECO:0000256" key="1">
    <source>
        <dbReference type="SAM" id="MobiDB-lite"/>
    </source>
</evidence>
<evidence type="ECO:0000313" key="4">
    <source>
        <dbReference type="EMBL" id="VFT80362.1"/>
    </source>
</evidence>
<evidence type="ECO:0000256" key="2">
    <source>
        <dbReference type="SAM" id="SignalP"/>
    </source>
</evidence>